<dbReference type="InterPro" id="IPR001025">
    <property type="entry name" value="BAH_dom"/>
</dbReference>
<dbReference type="InterPro" id="IPR043151">
    <property type="entry name" value="BAH_sf"/>
</dbReference>
<dbReference type="EMBL" id="JH930471">
    <property type="protein sequence ID" value="EKM57291.1"/>
    <property type="molecule type" value="Genomic_DNA"/>
</dbReference>
<dbReference type="PROSITE" id="PS51038">
    <property type="entry name" value="BAH"/>
    <property type="match status" value="1"/>
</dbReference>
<organism evidence="3 4">
    <name type="scientific">Phanerochaete carnosa (strain HHB-10118-sp)</name>
    <name type="common">White-rot fungus</name>
    <name type="synonym">Peniophora carnosa</name>
    <dbReference type="NCBI Taxonomy" id="650164"/>
    <lineage>
        <taxon>Eukaryota</taxon>
        <taxon>Fungi</taxon>
        <taxon>Dikarya</taxon>
        <taxon>Basidiomycota</taxon>
        <taxon>Agaricomycotina</taxon>
        <taxon>Agaricomycetes</taxon>
        <taxon>Polyporales</taxon>
        <taxon>Phanerochaetaceae</taxon>
        <taxon>Phanerochaete</taxon>
    </lineage>
</organism>
<sequence length="444" mass="50270">MVITHPQKSSRLGMPKKSKKSKKTAALESYFGPEADPEGNMRPEKAEWDSMEAFRTLRASRHVYHKGCDVSVRSSDSPENVWIAMVLSIRRRKTPLGIPLGWAQVQWYYSPRDVQALSIEGLPNDCFSSRERVLSDAIDLVPLTSFKSPVKVYKFNEEDWQPAEFDEKSYFHRYSLKDALDSPKLAPFPGQFSCICGTPYDPFPQDMDFAEAALDACRQRRGGTAPSRVELKADYMHYCPRPKCSRWFHETCLLHRTEMRHPEHTDFVGSLAVRRLAVDPDASFHHPKLARFTYEKPARGKNASVGEPSTRDVLAAALGPDRELGLPESLIAIAAMPIVRRAGQGTFSTAGNVRDVVVARRLVYQTLDVRLAELERLIRSLPESWDAASDALTYYRVWQFLGTQGMLASPRAAYWDRRVEELAVHAERPELHCPNCEGEFPVAI</sequence>
<dbReference type="GeneID" id="18912737"/>
<name>K5V408_PHACS</name>
<accession>K5V408</accession>
<dbReference type="Gene3D" id="2.30.30.490">
    <property type="match status" value="1"/>
</dbReference>
<feature type="compositionally biased region" description="Basic residues" evidence="1">
    <location>
        <begin position="14"/>
        <end position="23"/>
    </location>
</feature>
<evidence type="ECO:0000313" key="4">
    <source>
        <dbReference type="Proteomes" id="UP000008370"/>
    </source>
</evidence>
<dbReference type="CDD" id="cd04370">
    <property type="entry name" value="BAH"/>
    <property type="match status" value="1"/>
</dbReference>
<dbReference type="HOGENOM" id="CLU_611258_0_0_1"/>
<dbReference type="PANTHER" id="PTHR46364">
    <property type="entry name" value="OS08G0421900 PROTEIN"/>
    <property type="match status" value="1"/>
</dbReference>
<proteinExistence type="predicted"/>
<dbReference type="InParanoid" id="K5V408"/>
<feature type="compositionally biased region" description="Polar residues" evidence="1">
    <location>
        <begin position="1"/>
        <end position="10"/>
    </location>
</feature>
<dbReference type="KEGG" id="pco:PHACADRAFT_208393"/>
<feature type="region of interest" description="Disordered" evidence="1">
    <location>
        <begin position="1"/>
        <end position="42"/>
    </location>
</feature>
<dbReference type="Proteomes" id="UP000008370">
    <property type="component" value="Unassembled WGS sequence"/>
</dbReference>
<protein>
    <recommendedName>
        <fullName evidence="2">BAH domain-containing protein</fullName>
    </recommendedName>
</protein>
<evidence type="ECO:0000259" key="2">
    <source>
        <dbReference type="PROSITE" id="PS51038"/>
    </source>
</evidence>
<evidence type="ECO:0000256" key="1">
    <source>
        <dbReference type="SAM" id="MobiDB-lite"/>
    </source>
</evidence>
<dbReference type="OrthoDB" id="10259622at2759"/>
<reference evidence="3 4" key="1">
    <citation type="journal article" date="2012" name="BMC Genomics">
        <title>Comparative genomics of the white-rot fungi, Phanerochaete carnosa and P. chrysosporium, to elucidate the genetic basis of the distinct wood types they colonize.</title>
        <authorList>
            <person name="Suzuki H."/>
            <person name="MacDonald J."/>
            <person name="Syed K."/>
            <person name="Salamov A."/>
            <person name="Hori C."/>
            <person name="Aerts A."/>
            <person name="Henrissat B."/>
            <person name="Wiebenga A."/>
            <person name="vanKuyk P.A."/>
            <person name="Barry K."/>
            <person name="Lindquist E."/>
            <person name="LaButti K."/>
            <person name="Lapidus A."/>
            <person name="Lucas S."/>
            <person name="Coutinho P."/>
            <person name="Gong Y."/>
            <person name="Samejima M."/>
            <person name="Mahadevan R."/>
            <person name="Abou-Zaid M."/>
            <person name="de Vries R.P."/>
            <person name="Igarashi K."/>
            <person name="Yadav J.S."/>
            <person name="Grigoriev I.V."/>
            <person name="Master E.R."/>
        </authorList>
    </citation>
    <scope>NUCLEOTIDE SEQUENCE [LARGE SCALE GENOMIC DNA]</scope>
    <source>
        <strain evidence="3 4">HHB-10118-sp</strain>
    </source>
</reference>
<dbReference type="RefSeq" id="XP_007395107.1">
    <property type="nucleotide sequence ID" value="XM_007395045.1"/>
</dbReference>
<dbReference type="GO" id="GO:0003682">
    <property type="term" value="F:chromatin binding"/>
    <property type="evidence" value="ECO:0007669"/>
    <property type="project" value="InterPro"/>
</dbReference>
<dbReference type="AlphaFoldDB" id="K5V408"/>
<evidence type="ECO:0000313" key="3">
    <source>
        <dbReference type="EMBL" id="EKM57291.1"/>
    </source>
</evidence>
<keyword evidence="4" id="KW-1185">Reference proteome</keyword>
<gene>
    <name evidence="3" type="ORF">PHACADRAFT_208393</name>
</gene>
<feature type="domain" description="BAH" evidence="2">
    <location>
        <begin position="62"/>
        <end position="187"/>
    </location>
</feature>